<proteinExistence type="predicted"/>
<organism evidence="2 3">
    <name type="scientific">Treponema phagedenis</name>
    <dbReference type="NCBI Taxonomy" id="162"/>
    <lineage>
        <taxon>Bacteria</taxon>
        <taxon>Pseudomonadati</taxon>
        <taxon>Spirochaetota</taxon>
        <taxon>Spirochaetia</taxon>
        <taxon>Spirochaetales</taxon>
        <taxon>Treponemataceae</taxon>
        <taxon>Treponema</taxon>
    </lineage>
</organism>
<protein>
    <submittedName>
        <fullName evidence="2">PHP domain-containing protein</fullName>
    </submittedName>
</protein>
<dbReference type="InterPro" id="IPR016195">
    <property type="entry name" value="Pol/histidinol_Pase-like"/>
</dbReference>
<dbReference type="InterPro" id="IPR003141">
    <property type="entry name" value="Pol/His_phosphatase_N"/>
</dbReference>
<dbReference type="NCBIfam" id="NF038032">
    <property type="entry name" value="CehA_McbA_metalo"/>
    <property type="match status" value="1"/>
</dbReference>
<dbReference type="AlphaFoldDB" id="A0AAE6M846"/>
<dbReference type="RefSeq" id="WP_024752984.1">
    <property type="nucleotide sequence ID" value="NZ_CP027018.1"/>
</dbReference>
<sequence length="308" mass="34683">MYKRFELHNHTNESDGSLTVEELIDFMVADTVDAFALTDHNTISGHKKAQSILQTKNPPIECVYGMEYTTYYGHILCLNLYSYIPWENINPLQPEKLFTPLRQTGALIGVAHPFSYGAPIAQGCKWEMQINDYTAIDFIEIINNPEPQHINEKGIDWWEQLCLQGFRIAMTAGMDLHGRSDFAGQFAVYVDTEKSEPADKALQRAIKTQKTYITKGPVFTSEVSSDGKNIQNSITDCVKPGFNMQAVPHWTVEYTSPAEKLVKRLNPQDTKIEAEISCFTDSSVIIAKLYAGEPTFDSLVAIAPVIYR</sequence>
<dbReference type="SUPFAM" id="SSF89550">
    <property type="entry name" value="PHP domain-like"/>
    <property type="match status" value="1"/>
</dbReference>
<dbReference type="SMART" id="SM00481">
    <property type="entry name" value="POLIIIAc"/>
    <property type="match status" value="1"/>
</dbReference>
<evidence type="ECO:0000313" key="2">
    <source>
        <dbReference type="EMBL" id="QEJ97112.1"/>
    </source>
</evidence>
<name>A0AAE6M846_TREPH</name>
<dbReference type="GeneID" id="57752031"/>
<dbReference type="Proteomes" id="UP000323594">
    <property type="component" value="Chromosome"/>
</dbReference>
<dbReference type="InterPro" id="IPR004013">
    <property type="entry name" value="PHP_dom"/>
</dbReference>
<dbReference type="InterPro" id="IPR052018">
    <property type="entry name" value="PHP_domain"/>
</dbReference>
<dbReference type="GO" id="GO:0004534">
    <property type="term" value="F:5'-3' RNA exonuclease activity"/>
    <property type="evidence" value="ECO:0007669"/>
    <property type="project" value="TreeGrafter"/>
</dbReference>
<feature type="domain" description="Polymerase/histidinol phosphatase N-terminal" evidence="1">
    <location>
        <begin position="5"/>
        <end position="72"/>
    </location>
</feature>
<accession>A0AAE6M846</accession>
<dbReference type="Pfam" id="PF02811">
    <property type="entry name" value="PHP"/>
    <property type="match status" value="1"/>
</dbReference>
<gene>
    <name evidence="2" type="ORF">FUT82_03345</name>
</gene>
<evidence type="ECO:0000313" key="3">
    <source>
        <dbReference type="Proteomes" id="UP000323594"/>
    </source>
</evidence>
<dbReference type="Gene3D" id="3.20.20.140">
    <property type="entry name" value="Metal-dependent hydrolases"/>
    <property type="match status" value="1"/>
</dbReference>
<dbReference type="EMBL" id="CP042817">
    <property type="protein sequence ID" value="QEJ97112.1"/>
    <property type="molecule type" value="Genomic_DNA"/>
</dbReference>
<reference evidence="2 3" key="1">
    <citation type="submission" date="2019-08" db="EMBL/GenBank/DDBJ databases">
        <authorList>
            <person name="Kuhnert P."/>
        </authorList>
    </citation>
    <scope>NUCLEOTIDE SEQUENCE [LARGE SCALE GENOMIC DNA]</scope>
    <source>
        <strain evidence="2 3">B36.5</strain>
    </source>
</reference>
<dbReference type="PANTHER" id="PTHR42924">
    <property type="entry name" value="EXONUCLEASE"/>
    <property type="match status" value="1"/>
</dbReference>
<evidence type="ECO:0000259" key="1">
    <source>
        <dbReference type="SMART" id="SM00481"/>
    </source>
</evidence>
<dbReference type="GO" id="GO:0035312">
    <property type="term" value="F:5'-3' DNA exonuclease activity"/>
    <property type="evidence" value="ECO:0007669"/>
    <property type="project" value="TreeGrafter"/>
</dbReference>
<dbReference type="PANTHER" id="PTHR42924:SF3">
    <property type="entry name" value="POLYMERASE_HISTIDINOL PHOSPHATASE N-TERMINAL DOMAIN-CONTAINING PROTEIN"/>
    <property type="match status" value="1"/>
</dbReference>